<keyword evidence="2" id="KW-0547">Nucleotide-binding</keyword>
<evidence type="ECO:0000313" key="8">
    <source>
        <dbReference type="Proteomes" id="UP000501122"/>
    </source>
</evidence>
<dbReference type="InterPro" id="IPR027417">
    <property type="entry name" value="P-loop_NTPase"/>
</dbReference>
<dbReference type="AlphaFoldDB" id="A0AAE6X2R4"/>
<dbReference type="GO" id="GO:0005525">
    <property type="term" value="F:GTP binding"/>
    <property type="evidence" value="ECO:0007669"/>
    <property type="project" value="UniProtKB-KW"/>
</dbReference>
<dbReference type="InterPro" id="IPR045063">
    <property type="entry name" value="Dynamin_N"/>
</dbReference>
<accession>A0AAE6X2R4</accession>
<evidence type="ECO:0000256" key="4">
    <source>
        <dbReference type="ARBA" id="ARBA00023134"/>
    </source>
</evidence>
<organism evidence="7 8">
    <name type="scientific">Macrococcoides canis</name>
    <dbReference type="NCBI Taxonomy" id="1855823"/>
    <lineage>
        <taxon>Bacteria</taxon>
        <taxon>Bacillati</taxon>
        <taxon>Bacillota</taxon>
        <taxon>Bacilli</taxon>
        <taxon>Bacillales</taxon>
        <taxon>Staphylococcaceae</taxon>
        <taxon>Macrococcoides</taxon>
    </lineage>
</organism>
<comment type="subcellular location">
    <subcellularLocation>
        <location evidence="1">Membrane</location>
    </subcellularLocation>
</comment>
<dbReference type="PANTHER" id="PTHR10465:SF0">
    <property type="entry name" value="SARCALUMENIN"/>
    <property type="match status" value="1"/>
</dbReference>
<reference evidence="7" key="1">
    <citation type="journal article" date="2020" name="Antimicrob. Agents Chemother.">
        <title>The novel macrolide resistance genes mef(D), msr(F) and msr(H) are present on resistance islands in Macrococcus canis, Macrococcus caseolyticus and Staphylococcus aureus.</title>
        <authorList>
            <person name="Schwendener S."/>
            <person name="Dona V."/>
            <person name="Perreten V."/>
        </authorList>
    </citation>
    <scope>NUCLEOTIDE SEQUENCE</scope>
    <source>
        <strain evidence="7">Epi0076A</strain>
    </source>
</reference>
<dbReference type="GO" id="GO:0003924">
    <property type="term" value="F:GTPase activity"/>
    <property type="evidence" value="ECO:0007669"/>
    <property type="project" value="InterPro"/>
</dbReference>
<evidence type="ECO:0000313" key="7">
    <source>
        <dbReference type="EMBL" id="QIH78472.1"/>
    </source>
</evidence>
<evidence type="ECO:0000259" key="6">
    <source>
        <dbReference type="Pfam" id="PF00350"/>
    </source>
</evidence>
<feature type="domain" description="Dynamin N-terminal" evidence="6">
    <location>
        <begin position="45"/>
        <end position="194"/>
    </location>
</feature>
<evidence type="ECO:0000256" key="3">
    <source>
        <dbReference type="ARBA" id="ARBA00022801"/>
    </source>
</evidence>
<evidence type="ECO:0000256" key="2">
    <source>
        <dbReference type="ARBA" id="ARBA00022741"/>
    </source>
</evidence>
<dbReference type="PANTHER" id="PTHR10465">
    <property type="entry name" value="TRANSMEMBRANE GTPASE FZO1"/>
    <property type="match status" value="1"/>
</dbReference>
<dbReference type="EMBL" id="CP047363">
    <property type="protein sequence ID" value="QIH78472.1"/>
    <property type="molecule type" value="Genomic_DNA"/>
</dbReference>
<feature type="domain" description="Dynamin N-terminal" evidence="6">
    <location>
        <begin position="588"/>
        <end position="803"/>
    </location>
</feature>
<dbReference type="RefSeq" id="WP_164953529.1">
    <property type="nucleotide sequence ID" value="NZ_CP047363.1"/>
</dbReference>
<sequence length="1137" mass="132326">MDNKEKIKRLYQLKKEVEKSDNTLLLSQINEVIKKVYSDYIVLSFIGHFSSGKSSLINKICEEEILPSSPIPTTSNTAQIISANTDLIRINMENQTYSDVESYDTVKKVNTLNTNIESVEIHKENIAFPYGTVIQDTPGIDATFKNHEQSTMKYLLISDIVYYTVEYNHVNAEKNFSQIKMMNELGVPVVLVINQIDKHDENEITFAAFKEKVEQNIKMWNLNVEAIYYTTIYTSEHNQFDLLKEQLNQHVNTLNTDRNRFYNRIIDYIERAQINYLNQRKDGLLAQLEVDEADISYALDQLHIQQSLNSEQQLLMQDDRTEQLIKEVRNIVKNAYLIPFELREKIGAMLETFAANYKVGGFFNKQAKLKSIQEEKIDNVIEMLNDLLDKQINFQLKNYYEQYIKYSEQPALLNEIYYHITEDDVKTLIKPQPEVTKDYVITYSEQLKTFIEQKIVQQQKIWLEKFIKSINMSKLNTADHTSDKHILFDDYLYNEKLIESVTTKNYMHYYIHLDESIDKLIDRIYITLPIDENEEAANRQNVNNDNIAHSDSLKVEVYEAFKTVDYFKTDMRKLEEQLDRIHNDETKIVVFGAFSAGKSALINALLQEKILISSPNPTTASITELYYGHQHFVTFKTEDMLLNKLNGISGSVSENMNTIESWIEKNKNKINEFSDEDKSFASGVINKYQQYKAYLSDGQTIEIDKNEIDKYTAQDEHAAFVNRIKIGIENDFLKNKVIIDSPGTGSTNSRHTMETTEIIADSDLLIYVSYYNHVFTEKDKAFLTYLNEIEVMNEASKNFFVINAIDLRKDDEELVTVENYLRTELDQLNIDDSIYSVSSKQAIGGYDERFTVFVEAIEHFVDSTSKIQKINQFNLNASRIVRSAQSISDDYKAYITQQERRNAQYDKWQKESPLGINMVNRISDDLKQVLREQVSYLQDKMKIQLYDIIKAEVNTSQKLNMIEKSFKASVESKLLNEFQFIVPRINKAAIQSYRDETSLTQTALIEQEITEDIAFDSFVLKLNQMKLNPIVNDVERLVFPAVKEKQLKNMNSRNELFENIHEQSMEIIKKVIQKYEGYLATEIENGNDVIETHIHEKNKKIAAEIIEKRSITIDDSVISEIKSALDQLEVNHENMDR</sequence>
<dbReference type="Pfam" id="PF00350">
    <property type="entry name" value="Dynamin_N"/>
    <property type="match status" value="2"/>
</dbReference>
<keyword evidence="4" id="KW-0342">GTP-binding</keyword>
<keyword evidence="5" id="KW-0472">Membrane</keyword>
<dbReference type="InterPro" id="IPR027094">
    <property type="entry name" value="Mitofusin_fam"/>
</dbReference>
<proteinExistence type="predicted"/>
<protein>
    <recommendedName>
        <fullName evidence="6">Dynamin N-terminal domain-containing protein</fullName>
    </recommendedName>
</protein>
<evidence type="ECO:0000256" key="1">
    <source>
        <dbReference type="ARBA" id="ARBA00004370"/>
    </source>
</evidence>
<dbReference type="SUPFAM" id="SSF52540">
    <property type="entry name" value="P-loop containing nucleoside triphosphate hydrolases"/>
    <property type="match status" value="2"/>
</dbReference>
<dbReference type="Proteomes" id="UP000501122">
    <property type="component" value="Chromosome"/>
</dbReference>
<name>A0AAE6X2R4_9STAP</name>
<keyword evidence="3" id="KW-0378">Hydrolase</keyword>
<dbReference type="Gene3D" id="3.40.50.300">
    <property type="entry name" value="P-loop containing nucleotide triphosphate hydrolases"/>
    <property type="match status" value="2"/>
</dbReference>
<dbReference type="GO" id="GO:0016020">
    <property type="term" value="C:membrane"/>
    <property type="evidence" value="ECO:0007669"/>
    <property type="project" value="UniProtKB-SubCell"/>
</dbReference>
<evidence type="ECO:0000256" key="5">
    <source>
        <dbReference type="ARBA" id="ARBA00023136"/>
    </source>
</evidence>
<gene>
    <name evidence="7" type="ORF">GTN30_07270</name>
</gene>